<dbReference type="Pfam" id="PF03690">
    <property type="entry name" value="MYG1_exonuc"/>
    <property type="match status" value="1"/>
</dbReference>
<name>A0A316U1I0_9BASI</name>
<evidence type="ECO:0000256" key="2">
    <source>
        <dbReference type="SAM" id="MobiDB-lite"/>
    </source>
</evidence>
<dbReference type="OrthoDB" id="10265310at2759"/>
<protein>
    <submittedName>
        <fullName evidence="3">Ni-binding urease accessory protein</fullName>
    </submittedName>
</protein>
<dbReference type="RefSeq" id="XP_025346392.1">
    <property type="nucleotide sequence ID" value="XM_025493019.1"/>
</dbReference>
<organism evidence="3 4">
    <name type="scientific">Pseudomicrostroma glucosiphilum</name>
    <dbReference type="NCBI Taxonomy" id="1684307"/>
    <lineage>
        <taxon>Eukaryota</taxon>
        <taxon>Fungi</taxon>
        <taxon>Dikarya</taxon>
        <taxon>Basidiomycota</taxon>
        <taxon>Ustilaginomycotina</taxon>
        <taxon>Exobasidiomycetes</taxon>
        <taxon>Microstromatales</taxon>
        <taxon>Microstromatales incertae sedis</taxon>
        <taxon>Pseudomicrostroma</taxon>
    </lineage>
</organism>
<dbReference type="GO" id="GO:0005634">
    <property type="term" value="C:nucleus"/>
    <property type="evidence" value="ECO:0007669"/>
    <property type="project" value="TreeGrafter"/>
</dbReference>
<evidence type="ECO:0000313" key="4">
    <source>
        <dbReference type="Proteomes" id="UP000245942"/>
    </source>
</evidence>
<dbReference type="GO" id="GO:0005737">
    <property type="term" value="C:cytoplasm"/>
    <property type="evidence" value="ECO:0007669"/>
    <property type="project" value="TreeGrafter"/>
</dbReference>
<dbReference type="STRING" id="1684307.A0A316U1I0"/>
<keyword evidence="4" id="KW-1185">Reference proteome</keyword>
<dbReference type="EMBL" id="KZ819332">
    <property type="protein sequence ID" value="PWN19232.1"/>
    <property type="molecule type" value="Genomic_DNA"/>
</dbReference>
<dbReference type="PANTHER" id="PTHR11215">
    <property type="entry name" value="METAL DEPENDENT HYDROLASE - RELATED"/>
    <property type="match status" value="1"/>
</dbReference>
<dbReference type="InterPro" id="IPR003226">
    <property type="entry name" value="MYG1_exonuclease"/>
</dbReference>
<dbReference type="GeneID" id="37014753"/>
<evidence type="ECO:0000313" key="3">
    <source>
        <dbReference type="EMBL" id="PWN19232.1"/>
    </source>
</evidence>
<dbReference type="Proteomes" id="UP000245942">
    <property type="component" value="Unassembled WGS sequence"/>
</dbReference>
<comment type="similarity">
    <text evidence="1">Belongs to the MYG1 family.</text>
</comment>
<proteinExistence type="inferred from homology"/>
<accession>A0A316U1I0</accession>
<sequence>MSASTLDAKRPKLDNEGAAASSSSAGIVTHSGTFHADEALAVNLLRTLPQFKPLSLTRTRDPELISQGAIVVDVGAEYDQSRNRFDHHQRGFEEVFDQKHKTKLSSAGLVWKHYGQAILSQHLSLPLEDARVTLLWNKLYDDFIEAIDGIDNGIPQYPSSATSAYKNKTDLSSRVGYLNPSWNQTATSQEMDVRFERASSMAGGEFFDRVDYTFSAWLPAREIVERAMSRRAELSGDAQGRVLVFDEFASWKDHLFTLEAEQAADASGKGHTPAERILYVVYPDEAGKWRIQAVPETADSFVSRKALPEAWRGVRDAQLDELTGIPGGIFVHASGFIGGHQTREGALKMTQKALEF</sequence>
<dbReference type="PANTHER" id="PTHR11215:SF1">
    <property type="entry name" value="MYG1 EXONUCLEASE"/>
    <property type="match status" value="1"/>
</dbReference>
<dbReference type="AlphaFoldDB" id="A0A316U1I0"/>
<feature type="region of interest" description="Disordered" evidence="2">
    <location>
        <begin position="1"/>
        <end position="24"/>
    </location>
</feature>
<reference evidence="3 4" key="1">
    <citation type="journal article" date="2018" name="Mol. Biol. Evol.">
        <title>Broad Genomic Sampling Reveals a Smut Pathogenic Ancestry of the Fungal Clade Ustilaginomycotina.</title>
        <authorList>
            <person name="Kijpornyongpan T."/>
            <person name="Mondo S.J."/>
            <person name="Barry K."/>
            <person name="Sandor L."/>
            <person name="Lee J."/>
            <person name="Lipzen A."/>
            <person name="Pangilinan J."/>
            <person name="LaButti K."/>
            <person name="Hainaut M."/>
            <person name="Henrissat B."/>
            <person name="Grigoriev I.V."/>
            <person name="Spatafora J.W."/>
            <person name="Aime M.C."/>
        </authorList>
    </citation>
    <scope>NUCLEOTIDE SEQUENCE [LARGE SCALE GENOMIC DNA]</scope>
    <source>
        <strain evidence="3 4">MCA 4718</strain>
    </source>
</reference>
<gene>
    <name evidence="3" type="ORF">BCV69DRAFT_284381</name>
</gene>
<evidence type="ECO:0000256" key="1">
    <source>
        <dbReference type="ARBA" id="ARBA00010105"/>
    </source>
</evidence>